<dbReference type="STRING" id="696281.Desru_3462"/>
<dbReference type="Proteomes" id="UP000009234">
    <property type="component" value="Chromosome"/>
</dbReference>
<dbReference type="GO" id="GO:0016020">
    <property type="term" value="C:membrane"/>
    <property type="evidence" value="ECO:0007669"/>
    <property type="project" value="UniProtKB-SubCell"/>
</dbReference>
<evidence type="ECO:0000313" key="8">
    <source>
        <dbReference type="Proteomes" id="UP000009234"/>
    </source>
</evidence>
<comment type="subcellular location">
    <subcellularLocation>
        <location evidence="1">Membrane</location>
        <topology evidence="1">Multi-pass membrane protein</topology>
    </subcellularLocation>
</comment>
<evidence type="ECO:0000256" key="1">
    <source>
        <dbReference type="ARBA" id="ARBA00004141"/>
    </source>
</evidence>
<reference evidence="7 8" key="2">
    <citation type="journal article" date="2012" name="Stand. Genomic Sci.">
        <title>Complete genome sequence of the sulfate-reducing firmicute Desulfotomaculum ruminis type strain (DL(T)).</title>
        <authorList>
            <person name="Spring S."/>
            <person name="Visser M."/>
            <person name="Lu M."/>
            <person name="Copeland A."/>
            <person name="Lapidus A."/>
            <person name="Lucas S."/>
            <person name="Cheng J.F."/>
            <person name="Han C."/>
            <person name="Tapia R."/>
            <person name="Goodwin L.A."/>
            <person name="Pitluck S."/>
            <person name="Ivanova N."/>
            <person name="Land M."/>
            <person name="Hauser L."/>
            <person name="Larimer F."/>
            <person name="Rohde M."/>
            <person name="Goker M."/>
            <person name="Detter J.C."/>
            <person name="Kyrpides N.C."/>
            <person name="Woyke T."/>
            <person name="Schaap P.J."/>
            <person name="Plugge C.M."/>
            <person name="Muyzer G."/>
            <person name="Kuever J."/>
            <person name="Pereira I.A."/>
            <person name="Parshina S.N."/>
            <person name="Bernier-Latmani R."/>
            <person name="Stams A.J."/>
            <person name="Klenk H.P."/>
        </authorList>
    </citation>
    <scope>NUCLEOTIDE SEQUENCE [LARGE SCALE GENOMIC DNA]</scope>
    <source>
        <strain evidence="8">ATCC 23193 / DSM 2154 / NCIB 8452 / DL</strain>
    </source>
</reference>
<name>F6DLM3_DESRL</name>
<dbReference type="EMBL" id="CP002780">
    <property type="protein sequence ID" value="AEG61665.1"/>
    <property type="molecule type" value="Genomic_DNA"/>
</dbReference>
<evidence type="ECO:0000313" key="7">
    <source>
        <dbReference type="EMBL" id="AEG61665.1"/>
    </source>
</evidence>
<dbReference type="PANTHER" id="PTHR30238">
    <property type="entry name" value="MEMBRANE BOUND PREDICTED REDOX MODULATOR"/>
    <property type="match status" value="1"/>
</dbReference>
<dbReference type="InterPro" id="IPR022301">
    <property type="entry name" value="Integral_membrane_YjbE"/>
</dbReference>
<proteinExistence type="inferred from homology"/>
<keyword evidence="4 6" id="KW-1133">Transmembrane helix</keyword>
<gene>
    <name evidence="7" type="ordered locus">Desru_3462</name>
</gene>
<reference evidence="8" key="1">
    <citation type="submission" date="2011-05" db="EMBL/GenBank/DDBJ databases">
        <title>Complete sequence of Desulfotomaculum ruminis DSM 2154.</title>
        <authorList>
            <person name="Lucas S."/>
            <person name="Copeland A."/>
            <person name="Lapidus A."/>
            <person name="Cheng J.-F."/>
            <person name="Goodwin L."/>
            <person name="Pitluck S."/>
            <person name="Lu M."/>
            <person name="Detter J.C."/>
            <person name="Han C."/>
            <person name="Tapia R."/>
            <person name="Land M."/>
            <person name="Hauser L."/>
            <person name="Kyrpides N."/>
            <person name="Ivanova N."/>
            <person name="Mikhailova N."/>
            <person name="Pagani I."/>
            <person name="Stams A.J.M."/>
            <person name="Plugge C.M."/>
            <person name="Muyzer G."/>
            <person name="Kuever J."/>
            <person name="Parshina S.N."/>
            <person name="Ivanova A.E."/>
            <person name="Nazina T.N."/>
            <person name="Brambilla E."/>
            <person name="Spring S."/>
            <person name="Klenk H.-P."/>
            <person name="Woyke T."/>
        </authorList>
    </citation>
    <scope>NUCLEOTIDE SEQUENCE [LARGE SCALE GENOMIC DNA]</scope>
    <source>
        <strain evidence="8">ATCC 23193 / DSM 2154 / NCIB 8452 / DL</strain>
    </source>
</reference>
<protein>
    <submittedName>
        <fullName evidence="7">Integral membrane protein TerC</fullName>
    </submittedName>
</protein>
<feature type="transmembrane region" description="Helical" evidence="6">
    <location>
        <begin position="105"/>
        <end position="123"/>
    </location>
</feature>
<feature type="transmembrane region" description="Helical" evidence="6">
    <location>
        <begin position="40"/>
        <end position="60"/>
    </location>
</feature>
<comment type="similarity">
    <text evidence="2">Belongs to the TerC family.</text>
</comment>
<sequence length="221" mass="23302">MEFVVGLLSIICLDIVLGGDNAIIIAMASKNLPPAQRKKAILWGTAGAVAVRVALTFVALELLKIPLLQFVGGLVLLWIAFKLLKQEPCQVNVKSGCNLWDAIKTIIIADIAMGVDNVVAIAGAAHGNIVLVVLGLAISIPIIVWGSGLVLKLMDRYPVVSLVGAGILAWTSGSMMVHDPMIQKGLAHIPMADLLVPGILLLLILVVGNRRSSLALEKESA</sequence>
<dbReference type="InterPro" id="IPR005496">
    <property type="entry name" value="Integral_membrane_TerC"/>
</dbReference>
<feature type="transmembrane region" description="Helical" evidence="6">
    <location>
        <begin position="6"/>
        <end position="28"/>
    </location>
</feature>
<feature type="transmembrane region" description="Helical" evidence="6">
    <location>
        <begin position="157"/>
        <end position="177"/>
    </location>
</feature>
<dbReference type="PANTHER" id="PTHR30238:SF4">
    <property type="entry name" value="SLL1022 PROTEIN"/>
    <property type="match status" value="1"/>
</dbReference>
<evidence type="ECO:0000256" key="6">
    <source>
        <dbReference type="SAM" id="Phobius"/>
    </source>
</evidence>
<dbReference type="Pfam" id="PF03741">
    <property type="entry name" value="TerC"/>
    <property type="match status" value="1"/>
</dbReference>
<dbReference type="OrthoDB" id="5295733at2"/>
<dbReference type="RefSeq" id="WP_013843411.1">
    <property type="nucleotide sequence ID" value="NC_015589.1"/>
</dbReference>
<dbReference type="NCBIfam" id="TIGR03717">
    <property type="entry name" value="R_switched_YjbE"/>
    <property type="match status" value="1"/>
</dbReference>
<dbReference type="AlphaFoldDB" id="F6DLM3"/>
<keyword evidence="5 6" id="KW-0472">Membrane</keyword>
<evidence type="ECO:0000256" key="5">
    <source>
        <dbReference type="ARBA" id="ARBA00023136"/>
    </source>
</evidence>
<keyword evidence="8" id="KW-1185">Reference proteome</keyword>
<organism evidence="7 8">
    <name type="scientific">Desulforamulus ruminis (strain ATCC 23193 / DSM 2154 / NCIMB 8452 / DL)</name>
    <name type="common">Desulfotomaculum ruminis</name>
    <dbReference type="NCBI Taxonomy" id="696281"/>
    <lineage>
        <taxon>Bacteria</taxon>
        <taxon>Bacillati</taxon>
        <taxon>Bacillota</taxon>
        <taxon>Clostridia</taxon>
        <taxon>Eubacteriales</taxon>
        <taxon>Peptococcaceae</taxon>
        <taxon>Desulforamulus</taxon>
    </lineage>
</organism>
<dbReference type="KEGG" id="dru:Desru_3462"/>
<feature type="transmembrane region" description="Helical" evidence="6">
    <location>
        <begin position="189"/>
        <end position="208"/>
    </location>
</feature>
<evidence type="ECO:0000256" key="2">
    <source>
        <dbReference type="ARBA" id="ARBA00007511"/>
    </source>
</evidence>
<dbReference type="HOGENOM" id="CLU_070543_0_1_9"/>
<keyword evidence="3 6" id="KW-0812">Transmembrane</keyword>
<feature type="transmembrane region" description="Helical" evidence="6">
    <location>
        <begin position="129"/>
        <end position="150"/>
    </location>
</feature>
<evidence type="ECO:0000256" key="3">
    <source>
        <dbReference type="ARBA" id="ARBA00022692"/>
    </source>
</evidence>
<dbReference type="eggNOG" id="COG0861">
    <property type="taxonomic scope" value="Bacteria"/>
</dbReference>
<accession>F6DLM3</accession>
<feature type="transmembrane region" description="Helical" evidence="6">
    <location>
        <begin position="66"/>
        <end position="84"/>
    </location>
</feature>
<evidence type="ECO:0000256" key="4">
    <source>
        <dbReference type="ARBA" id="ARBA00022989"/>
    </source>
</evidence>